<keyword evidence="3" id="KW-1185">Reference proteome</keyword>
<protein>
    <submittedName>
        <fullName evidence="2">Uncharacterized protein</fullName>
    </submittedName>
</protein>
<evidence type="ECO:0000313" key="2">
    <source>
        <dbReference type="EMBL" id="DAD27605.1"/>
    </source>
</evidence>
<dbReference type="Proteomes" id="UP000607653">
    <property type="component" value="Unassembled WGS sequence"/>
</dbReference>
<gene>
    <name evidence="2" type="ORF">HUJ06_029073</name>
</gene>
<proteinExistence type="predicted"/>
<dbReference type="AlphaFoldDB" id="A0A822Y9A3"/>
<accession>A0A822Y9A3</accession>
<evidence type="ECO:0000313" key="3">
    <source>
        <dbReference type="Proteomes" id="UP000607653"/>
    </source>
</evidence>
<reference evidence="2 3" key="1">
    <citation type="journal article" date="2020" name="Mol. Biol. Evol.">
        <title>Distinct Expression and Methylation Patterns for Genes with Different Fates following a Single Whole-Genome Duplication in Flowering Plants.</title>
        <authorList>
            <person name="Shi T."/>
            <person name="Rahmani R.S."/>
            <person name="Gugger P.F."/>
            <person name="Wang M."/>
            <person name="Li H."/>
            <person name="Zhang Y."/>
            <person name="Li Z."/>
            <person name="Wang Q."/>
            <person name="Van de Peer Y."/>
            <person name="Marchal K."/>
            <person name="Chen J."/>
        </authorList>
    </citation>
    <scope>NUCLEOTIDE SEQUENCE [LARGE SCALE GENOMIC DNA]</scope>
    <source>
        <tissue evidence="2">Leaf</tissue>
    </source>
</reference>
<name>A0A822Y9A3_NELNU</name>
<dbReference type="EMBL" id="DUZY01000002">
    <property type="protein sequence ID" value="DAD27605.1"/>
    <property type="molecule type" value="Genomic_DNA"/>
</dbReference>
<feature type="region of interest" description="Disordered" evidence="1">
    <location>
        <begin position="1"/>
        <end position="28"/>
    </location>
</feature>
<sequence length="28" mass="2879">MVAGRRNSGGRGAGFNTNTKNLGSGDRQ</sequence>
<organism evidence="2 3">
    <name type="scientific">Nelumbo nucifera</name>
    <name type="common">Sacred lotus</name>
    <dbReference type="NCBI Taxonomy" id="4432"/>
    <lineage>
        <taxon>Eukaryota</taxon>
        <taxon>Viridiplantae</taxon>
        <taxon>Streptophyta</taxon>
        <taxon>Embryophyta</taxon>
        <taxon>Tracheophyta</taxon>
        <taxon>Spermatophyta</taxon>
        <taxon>Magnoliopsida</taxon>
        <taxon>Proteales</taxon>
        <taxon>Nelumbonaceae</taxon>
        <taxon>Nelumbo</taxon>
    </lineage>
</organism>
<comment type="caution">
    <text evidence="2">The sequence shown here is derived from an EMBL/GenBank/DDBJ whole genome shotgun (WGS) entry which is preliminary data.</text>
</comment>
<evidence type="ECO:0000256" key="1">
    <source>
        <dbReference type="SAM" id="MobiDB-lite"/>
    </source>
</evidence>